<comment type="caution">
    <text evidence="1">The sequence shown here is derived from an EMBL/GenBank/DDBJ whole genome shotgun (WGS) entry which is preliminary data.</text>
</comment>
<organism evidence="1 2">
    <name type="scientific">Paenibacillus albiflavus</name>
    <dbReference type="NCBI Taxonomy" id="2545760"/>
    <lineage>
        <taxon>Bacteria</taxon>
        <taxon>Bacillati</taxon>
        <taxon>Bacillota</taxon>
        <taxon>Bacilli</taxon>
        <taxon>Bacillales</taxon>
        <taxon>Paenibacillaceae</taxon>
        <taxon>Paenibacillus</taxon>
    </lineage>
</organism>
<keyword evidence="2" id="KW-1185">Reference proteome</keyword>
<protein>
    <submittedName>
        <fullName evidence="1">Uncharacterized protein</fullName>
    </submittedName>
</protein>
<reference evidence="1 2" key="1">
    <citation type="submission" date="2019-03" db="EMBL/GenBank/DDBJ databases">
        <authorList>
            <person name="Kim M.K.M."/>
        </authorList>
    </citation>
    <scope>NUCLEOTIDE SEQUENCE [LARGE SCALE GENOMIC DNA]</scope>
    <source>
        <strain evidence="1 2">18JY21-1</strain>
    </source>
</reference>
<accession>A0A4R4E6D6</accession>
<gene>
    <name evidence="1" type="ORF">E0485_21030</name>
</gene>
<evidence type="ECO:0000313" key="2">
    <source>
        <dbReference type="Proteomes" id="UP000295418"/>
    </source>
</evidence>
<evidence type="ECO:0000313" key="1">
    <source>
        <dbReference type="EMBL" id="TCZ73591.1"/>
    </source>
</evidence>
<dbReference type="OrthoDB" id="2629046at2"/>
<name>A0A4R4E6D6_9BACL</name>
<proteinExistence type="predicted"/>
<dbReference type="EMBL" id="SKFG01000031">
    <property type="protein sequence ID" value="TCZ73591.1"/>
    <property type="molecule type" value="Genomic_DNA"/>
</dbReference>
<dbReference type="RefSeq" id="WP_132420039.1">
    <property type="nucleotide sequence ID" value="NZ_SKFG01000031.1"/>
</dbReference>
<dbReference type="AlphaFoldDB" id="A0A4R4E6D6"/>
<dbReference type="Proteomes" id="UP000295418">
    <property type="component" value="Unassembled WGS sequence"/>
</dbReference>
<sequence>MILYQLAKQFEQRTQLQAAIRQTTDEPLVSDLLMQMENLQGQIRMHAESLIMGMQTKNDGSNESFSVFG</sequence>